<dbReference type="Proteomes" id="UP000224634">
    <property type="component" value="Unassembled WGS sequence"/>
</dbReference>
<keyword evidence="2" id="KW-0902">Two-component regulatory system</keyword>
<organism evidence="7 8">
    <name type="scientific">Polytolypa hystricis (strain UAMH7299)</name>
    <dbReference type="NCBI Taxonomy" id="1447883"/>
    <lineage>
        <taxon>Eukaryota</taxon>
        <taxon>Fungi</taxon>
        <taxon>Dikarya</taxon>
        <taxon>Ascomycota</taxon>
        <taxon>Pezizomycotina</taxon>
        <taxon>Eurotiomycetes</taxon>
        <taxon>Eurotiomycetidae</taxon>
        <taxon>Onygenales</taxon>
        <taxon>Onygenales incertae sedis</taxon>
        <taxon>Polytolypa</taxon>
    </lineage>
</organism>
<feature type="region of interest" description="Disordered" evidence="5">
    <location>
        <begin position="790"/>
        <end position="948"/>
    </location>
</feature>
<dbReference type="SUPFAM" id="SSF52172">
    <property type="entry name" value="CheY-like"/>
    <property type="match status" value="1"/>
</dbReference>
<dbReference type="OrthoDB" id="21225at2759"/>
<protein>
    <recommendedName>
        <fullName evidence="6">Response regulatory domain-containing protein</fullName>
    </recommendedName>
</protein>
<dbReference type="InterPro" id="IPR001789">
    <property type="entry name" value="Sig_transdc_resp-reg_receiver"/>
</dbReference>
<dbReference type="SMART" id="SM00448">
    <property type="entry name" value="REC"/>
    <property type="match status" value="1"/>
</dbReference>
<dbReference type="PROSITE" id="PS50110">
    <property type="entry name" value="RESPONSE_REGULATORY"/>
    <property type="match status" value="1"/>
</dbReference>
<dbReference type="Pfam" id="PF00072">
    <property type="entry name" value="Response_reg"/>
    <property type="match status" value="1"/>
</dbReference>
<feature type="compositionally biased region" description="Polar residues" evidence="5">
    <location>
        <begin position="796"/>
        <end position="824"/>
    </location>
</feature>
<evidence type="ECO:0000256" key="3">
    <source>
        <dbReference type="ARBA" id="ARBA00093463"/>
    </source>
</evidence>
<dbReference type="InterPro" id="IPR011006">
    <property type="entry name" value="CheY-like_superfamily"/>
</dbReference>
<feature type="compositionally biased region" description="Basic residues" evidence="5">
    <location>
        <begin position="487"/>
        <end position="500"/>
    </location>
</feature>
<feature type="region of interest" description="Disordered" evidence="5">
    <location>
        <begin position="1"/>
        <end position="197"/>
    </location>
</feature>
<feature type="compositionally biased region" description="Low complexity" evidence="5">
    <location>
        <begin position="895"/>
        <end position="917"/>
    </location>
</feature>
<feature type="modified residue" description="4-aspartylphosphate" evidence="4">
    <location>
        <position position="651"/>
    </location>
</feature>
<feature type="domain" description="Response regulatory" evidence="6">
    <location>
        <begin position="602"/>
        <end position="771"/>
    </location>
</feature>
<keyword evidence="8" id="KW-1185">Reference proteome</keyword>
<dbReference type="Gene3D" id="3.40.50.2300">
    <property type="match status" value="1"/>
</dbReference>
<evidence type="ECO:0000313" key="7">
    <source>
        <dbReference type="EMBL" id="PGH05934.1"/>
    </source>
</evidence>
<feature type="compositionally biased region" description="Low complexity" evidence="5">
    <location>
        <begin position="82"/>
        <end position="95"/>
    </location>
</feature>
<dbReference type="CDD" id="cd17546">
    <property type="entry name" value="REC_hyHK_CKI1_RcsC-like"/>
    <property type="match status" value="1"/>
</dbReference>
<feature type="compositionally biased region" description="Low complexity" evidence="5">
    <location>
        <begin position="510"/>
        <end position="530"/>
    </location>
</feature>
<evidence type="ECO:0000256" key="1">
    <source>
        <dbReference type="ARBA" id="ARBA00022553"/>
    </source>
</evidence>
<feature type="compositionally biased region" description="Low complexity" evidence="5">
    <location>
        <begin position="930"/>
        <end position="948"/>
    </location>
</feature>
<dbReference type="PANTHER" id="PTHR45339">
    <property type="entry name" value="HYBRID SIGNAL TRANSDUCTION HISTIDINE KINASE J"/>
    <property type="match status" value="1"/>
</dbReference>
<feature type="compositionally biased region" description="Pro residues" evidence="5">
    <location>
        <begin position="51"/>
        <end position="67"/>
    </location>
</feature>
<feature type="compositionally biased region" description="Low complexity" evidence="5">
    <location>
        <begin position="553"/>
        <end position="564"/>
    </location>
</feature>
<comment type="similarity">
    <text evidence="3">Belongs to the SSK1 family.</text>
</comment>
<evidence type="ECO:0000256" key="2">
    <source>
        <dbReference type="ARBA" id="ARBA00023012"/>
    </source>
</evidence>
<evidence type="ECO:0000256" key="4">
    <source>
        <dbReference type="PROSITE-ProRule" id="PRU00169"/>
    </source>
</evidence>
<dbReference type="EMBL" id="PDNA01000183">
    <property type="protein sequence ID" value="PGH05934.1"/>
    <property type="molecule type" value="Genomic_DNA"/>
</dbReference>
<comment type="caution">
    <text evidence="7">The sequence shown here is derived from an EMBL/GenBank/DDBJ whole genome shotgun (WGS) entry which is preliminary data.</text>
</comment>
<keyword evidence="1 4" id="KW-0597">Phosphoprotein</keyword>
<proteinExistence type="inferred from homology"/>
<dbReference type="PANTHER" id="PTHR45339:SF1">
    <property type="entry name" value="HYBRID SIGNAL TRANSDUCTION HISTIDINE KINASE J"/>
    <property type="match status" value="1"/>
</dbReference>
<sequence length="948" mass="101058">MTSKPDDRFSRLRAMRTKLRRQLSSSSAKSRRPGSPQLFPAGNSTAATTPTDPPPPPQQQLPLPSPSTPCSFVSSTRAAAVSPSQPSLPQTLPDSPRLRNPDEQLQDSANLNPPSPCLATGTPEPLSTLNRKSAVVGRAPDGSADSLGLSITTDQIPRRGRSAERRESEDIPCSPTDSSSPPFPAQSSERNLPGNRIETVASRPSFASYRLPSFEREKVVPSRSTSQREATALTAVDEIPQAHSSPFHPVVGPPINRTYSIPSRASSTLRRQSLLPLSDQRVVTALLDPQLTDRDENSYTPPSLTKEMVHRKIWVKRAMSSPTRVLVSEDDLVDDLRESVLKKYANSLGRSVDAPDILIKVVPTDSSRLQGEQERYLSSQEPVGGTIDGYYPEGQTIDDALIVEIPQRRTPKPSPRHVTYYHPEDLRPGDGGEYFPPMNIVQASSASAVSASSTTGHVSHHPPVHSMSVLTTGQVPPVPSPGNRGSWHQHQHQHRPKYPRQHTTSPTIVSSSPNPTSESPNPSINGVATAPSPPASSTPPVPPPEPPQNSVHTPPAARTSSPRPSQKPRRSKKNLTTTVAEKESHETPLPPSLLDGTIPPINVLIVEDNIINLKLLEAFMKRLKVRWQTAMNGRDAVNKWRAGGFHLVLMDIQLPVMNGLEATKEIRRLERVNHISVFSKNGSGSPSATEVRESPLAASPESRVNQRPLGQPKPEDTLQNLWMFKSPVIIVALTASSLQSDRNEALAAGCNDFLTKPVNIVWLEQKVTEWGCMQALIDFEGWRKWRGFADGPAGPSTGSSPVLTPSTSGASNVESPFPSTVAQTSSGSSGGGVGNSRESSSSTGDRERGSSPAPGGLARSGVGSPVYGSSAAGKDSPSSTLTIVPVNGLGTPVPSSGRRGSTTTTTAASPVEGPAAASGGGGGGGRRGNRGNSGTPSSPRISPRILRS</sequence>
<dbReference type="STRING" id="1447883.A0A2B7X2R0"/>
<gene>
    <name evidence="7" type="ORF">AJ80_08246</name>
</gene>
<dbReference type="GO" id="GO:0000156">
    <property type="term" value="F:phosphorelay response regulator activity"/>
    <property type="evidence" value="ECO:0007669"/>
    <property type="project" value="UniProtKB-ARBA"/>
</dbReference>
<feature type="region of interest" description="Disordered" evidence="5">
    <location>
        <begin position="446"/>
        <end position="596"/>
    </location>
</feature>
<dbReference type="AlphaFoldDB" id="A0A2B7X2R0"/>
<name>A0A2B7X2R0_POLH7</name>
<feature type="compositionally biased region" description="Polar residues" evidence="5">
    <location>
        <begin position="175"/>
        <end position="190"/>
    </location>
</feature>
<evidence type="ECO:0000259" key="6">
    <source>
        <dbReference type="PROSITE" id="PS50110"/>
    </source>
</evidence>
<evidence type="ECO:0000313" key="8">
    <source>
        <dbReference type="Proteomes" id="UP000224634"/>
    </source>
</evidence>
<feature type="compositionally biased region" description="Pro residues" evidence="5">
    <location>
        <begin position="531"/>
        <end position="547"/>
    </location>
</feature>
<feature type="compositionally biased region" description="Basic residues" evidence="5">
    <location>
        <begin position="11"/>
        <end position="21"/>
    </location>
</feature>
<evidence type="ECO:0000256" key="5">
    <source>
        <dbReference type="SAM" id="MobiDB-lite"/>
    </source>
</evidence>
<accession>A0A2B7X2R0</accession>
<reference evidence="7 8" key="1">
    <citation type="submission" date="2017-10" db="EMBL/GenBank/DDBJ databases">
        <title>Comparative genomics in systemic dimorphic fungi from Ajellomycetaceae.</title>
        <authorList>
            <person name="Munoz J.F."/>
            <person name="Mcewen J.G."/>
            <person name="Clay O.K."/>
            <person name="Cuomo C.A."/>
        </authorList>
    </citation>
    <scope>NUCLEOTIDE SEQUENCE [LARGE SCALE GENOMIC DNA]</scope>
    <source>
        <strain evidence="7 8">UAMH7299</strain>
    </source>
</reference>
<dbReference type="FunFam" id="3.40.50.2300:FF:000146">
    <property type="entry name" value="Putative two-component response regulator SSK1p"/>
    <property type="match status" value="1"/>
</dbReference>
<feature type="region of interest" description="Disordered" evidence="5">
    <location>
        <begin position="680"/>
        <end position="716"/>
    </location>
</feature>
<feature type="compositionally biased region" description="Basic and acidic residues" evidence="5">
    <location>
        <begin position="1"/>
        <end position="10"/>
    </location>
</feature>